<sequence length="371" mass="42402">MNDNFKLLNEVEIDLDKYTDLEIDNKEELKLKMKSKIQKERKFKKSIIAAASIGIISAGVIGAGIINPSLAEQIPIVHNIFKELNYMLKLGYIDYNDIQPIGVSETSNGTTVTIEEAISDGSNVFLTYSIRSDKKLPRSGESIPEEYRVNSIDVGDLIFYGKEKTRTKGLSIASGGYDSGYFKDDYNFMGMIRYEISSNKFEVPDSVNLELEIDSIGYPELDYEKMIKGNWKFNLNIDTKSNIKTIDINQTKDAFKINNVSISPYSIVVDYEFKESFITTREEEKNNILKRVKMDVDNYKEAYYTGYTYEEVKRDKKDNLISFKDGVVRDRACIFLNPDLVKETPKELKISFKAVGIKDAKDTVFNIKLDN</sequence>
<feature type="domain" description="DUF4179" evidence="2">
    <location>
        <begin position="39"/>
        <end position="132"/>
    </location>
</feature>
<name>A0A371J640_9FIRM</name>
<dbReference type="Proteomes" id="UP000215694">
    <property type="component" value="Unassembled WGS sequence"/>
</dbReference>
<evidence type="ECO:0000259" key="2">
    <source>
        <dbReference type="Pfam" id="PF13786"/>
    </source>
</evidence>
<accession>A0A371J640</accession>
<evidence type="ECO:0000313" key="3">
    <source>
        <dbReference type="EMBL" id="RDY28153.1"/>
    </source>
</evidence>
<evidence type="ECO:0000256" key="1">
    <source>
        <dbReference type="SAM" id="Phobius"/>
    </source>
</evidence>
<reference evidence="3 4" key="1">
    <citation type="journal article" date="2017" name="Genome Announc.">
        <title>Draft Genome Sequence of Romboutsia weinsteinii sp. nov. Strain CCRI-19649(T) Isolated from Surface Water.</title>
        <authorList>
            <person name="Maheux A.F."/>
            <person name="Boudreau D.K."/>
            <person name="Berube E."/>
            <person name="Boissinot M."/>
            <person name="Cantin P."/>
            <person name="Raymond F."/>
            <person name="Corbeil J."/>
            <person name="Omar R.F."/>
            <person name="Bergeron M.G."/>
        </authorList>
    </citation>
    <scope>NUCLEOTIDE SEQUENCE [LARGE SCALE GENOMIC DNA]</scope>
    <source>
        <strain evidence="3 4">CCRI-19649</strain>
    </source>
</reference>
<dbReference type="AlphaFoldDB" id="A0A371J640"/>
<keyword evidence="1" id="KW-0812">Transmembrane</keyword>
<dbReference type="Pfam" id="PF13786">
    <property type="entry name" value="DUF4179"/>
    <property type="match status" value="1"/>
</dbReference>
<proteinExistence type="predicted"/>
<comment type="caution">
    <text evidence="3">The sequence shown here is derived from an EMBL/GenBank/DDBJ whole genome shotgun (WGS) entry which is preliminary data.</text>
</comment>
<gene>
    <name evidence="3" type="ORF">CHL78_006045</name>
</gene>
<dbReference type="OrthoDB" id="1758080at2"/>
<keyword evidence="1" id="KW-0472">Membrane</keyword>
<dbReference type="Gene3D" id="2.60.40.1630">
    <property type="entry name" value="bacillus anthracis domain"/>
    <property type="match status" value="1"/>
</dbReference>
<dbReference type="RefSeq" id="WP_094368224.1">
    <property type="nucleotide sequence ID" value="NZ_NOJY02000008.1"/>
</dbReference>
<keyword evidence="1" id="KW-1133">Transmembrane helix</keyword>
<dbReference type="EMBL" id="NOJY02000008">
    <property type="protein sequence ID" value="RDY28153.1"/>
    <property type="molecule type" value="Genomic_DNA"/>
</dbReference>
<evidence type="ECO:0000313" key="4">
    <source>
        <dbReference type="Proteomes" id="UP000215694"/>
    </source>
</evidence>
<keyword evidence="4" id="KW-1185">Reference proteome</keyword>
<protein>
    <submittedName>
        <fullName evidence="3">DUF4179 domain-containing protein</fullName>
    </submittedName>
</protein>
<organism evidence="3 4">
    <name type="scientific">Romboutsia weinsteinii</name>
    <dbReference type="NCBI Taxonomy" id="2020949"/>
    <lineage>
        <taxon>Bacteria</taxon>
        <taxon>Bacillati</taxon>
        <taxon>Bacillota</taxon>
        <taxon>Clostridia</taxon>
        <taxon>Peptostreptococcales</taxon>
        <taxon>Peptostreptococcaceae</taxon>
        <taxon>Romboutsia</taxon>
    </lineage>
</organism>
<feature type="transmembrane region" description="Helical" evidence="1">
    <location>
        <begin position="46"/>
        <end position="66"/>
    </location>
</feature>
<dbReference type="InterPro" id="IPR025436">
    <property type="entry name" value="DUF4179"/>
</dbReference>